<sequence length="153" mass="17155">MFDPSIPKKTASLQAGQRRRPASRIPAPAYRFRFKRADIFQAKKRRISQDASQSPSFISSFRNRVKLRRMNFSSPKASMRSVTVPSLIQETKVLARSPAGFFLPVFPPRVKKLSDSGHAADTTPLNVFAGSKQQQSSSQLTTSSTTFLEEFDE</sequence>
<dbReference type="RefSeq" id="WP_186643955.1">
    <property type="nucleotide sequence ID" value="NZ_JABWQX020000001.1"/>
</dbReference>
<name>A0A923FPV6_9PSED</name>
<dbReference type="EMBL" id="JABWQX010000005">
    <property type="protein sequence ID" value="MBC3396897.1"/>
    <property type="molecule type" value="Genomic_DNA"/>
</dbReference>
<feature type="region of interest" description="Disordered" evidence="1">
    <location>
        <begin position="113"/>
        <end position="153"/>
    </location>
</feature>
<proteinExistence type="predicted"/>
<evidence type="ECO:0000313" key="4">
    <source>
        <dbReference type="Proteomes" id="UP000659438"/>
    </source>
</evidence>
<gene>
    <name evidence="3" type="ORF">HU742_003250</name>
    <name evidence="2" type="ORF">HU742_16930</name>
</gene>
<reference evidence="2" key="2">
    <citation type="submission" date="2020-07" db="EMBL/GenBank/DDBJ databases">
        <authorList>
            <person name="Lood C."/>
            <person name="Girard L."/>
        </authorList>
    </citation>
    <scope>NUCLEOTIDE SEQUENCE</scope>
    <source>
        <strain evidence="2">SWRI102</strain>
    </source>
</reference>
<keyword evidence="4" id="KW-1185">Reference proteome</keyword>
<protein>
    <submittedName>
        <fullName evidence="2">Uncharacterized protein</fullName>
    </submittedName>
</protein>
<dbReference type="EMBL" id="JABWQX020000001">
    <property type="protein sequence ID" value="MBV4550159.1"/>
    <property type="molecule type" value="Genomic_DNA"/>
</dbReference>
<comment type="caution">
    <text evidence="2">The sequence shown here is derived from an EMBL/GenBank/DDBJ whole genome shotgun (WGS) entry which is preliminary data.</text>
</comment>
<accession>A0A923FPV6</accession>
<feature type="compositionally biased region" description="Low complexity" evidence="1">
    <location>
        <begin position="131"/>
        <end position="146"/>
    </location>
</feature>
<evidence type="ECO:0000256" key="1">
    <source>
        <dbReference type="SAM" id="MobiDB-lite"/>
    </source>
</evidence>
<dbReference type="AlphaFoldDB" id="A0A923FPV6"/>
<feature type="region of interest" description="Disordered" evidence="1">
    <location>
        <begin position="1"/>
        <end position="26"/>
    </location>
</feature>
<dbReference type="Proteomes" id="UP000659438">
    <property type="component" value="Unassembled WGS sequence"/>
</dbReference>
<evidence type="ECO:0000313" key="3">
    <source>
        <dbReference type="EMBL" id="MBV4550159.1"/>
    </source>
</evidence>
<reference evidence="2 4" key="1">
    <citation type="journal article" date="2020" name="Microorganisms">
        <title>Reliable Identification of Environmental Pseudomonas Isolates Using the rpoD Gene.</title>
        <authorList>
            <consortium name="The Broad Institute Genome Sequencing Platform"/>
            <person name="Girard L."/>
            <person name="Lood C."/>
            <person name="Rokni-Zadeh H."/>
            <person name="van Noort V."/>
            <person name="Lavigne R."/>
            <person name="De Mot R."/>
        </authorList>
    </citation>
    <scope>NUCLEOTIDE SEQUENCE</scope>
    <source>
        <strain evidence="2 4">SWRI102</strain>
    </source>
</reference>
<reference evidence="3" key="3">
    <citation type="submission" date="2021-06" db="EMBL/GenBank/DDBJ databases">
        <title>Updating the genus Pseudomonas: Description of 43 new species and partition of the Pseudomonas putida group.</title>
        <authorList>
            <person name="Girard L."/>
            <person name="Lood C."/>
            <person name="Vandamme P."/>
            <person name="Rokni-Zadeh H."/>
            <person name="Van Noort V."/>
            <person name="Hofte M."/>
            <person name="Lavigne R."/>
            <person name="De Mot R."/>
        </authorList>
    </citation>
    <scope>NUCLEOTIDE SEQUENCE</scope>
    <source>
        <strain evidence="3">SWRI102</strain>
    </source>
</reference>
<evidence type="ECO:0000313" key="2">
    <source>
        <dbReference type="EMBL" id="MBC3396897.1"/>
    </source>
</evidence>
<organism evidence="2">
    <name type="scientific">Pseudomonas marvdashtae</name>
    <dbReference type="NCBI Taxonomy" id="2745500"/>
    <lineage>
        <taxon>Bacteria</taxon>
        <taxon>Pseudomonadati</taxon>
        <taxon>Pseudomonadota</taxon>
        <taxon>Gammaproteobacteria</taxon>
        <taxon>Pseudomonadales</taxon>
        <taxon>Pseudomonadaceae</taxon>
        <taxon>Pseudomonas</taxon>
    </lineage>
</organism>